<dbReference type="EMBL" id="KQ435759">
    <property type="protein sequence ID" value="KOX75690.1"/>
    <property type="molecule type" value="Genomic_DNA"/>
</dbReference>
<dbReference type="CDD" id="cd21462">
    <property type="entry name" value="DLC-like_DYNLT1"/>
    <property type="match status" value="1"/>
</dbReference>
<dbReference type="GO" id="GO:0045505">
    <property type="term" value="F:dynein intermediate chain binding"/>
    <property type="evidence" value="ECO:0007669"/>
    <property type="project" value="TreeGrafter"/>
</dbReference>
<dbReference type="Pfam" id="PF03645">
    <property type="entry name" value="Tctex-1"/>
    <property type="match status" value="1"/>
</dbReference>
<dbReference type="GO" id="GO:0007018">
    <property type="term" value="P:microtubule-based movement"/>
    <property type="evidence" value="ECO:0007669"/>
    <property type="project" value="TreeGrafter"/>
</dbReference>
<dbReference type="GO" id="GO:0005737">
    <property type="term" value="C:cytoplasm"/>
    <property type="evidence" value="ECO:0007669"/>
    <property type="project" value="TreeGrafter"/>
</dbReference>
<reference evidence="8 9" key="1">
    <citation type="submission" date="2015-07" db="EMBL/GenBank/DDBJ databases">
        <title>The genome of Melipona quadrifasciata.</title>
        <authorList>
            <person name="Pan H."/>
            <person name="Kapheim K."/>
        </authorList>
    </citation>
    <scope>NUCLEOTIDE SEQUENCE [LARGE SCALE GENOMIC DNA]</scope>
    <source>
        <strain evidence="8">0111107301</strain>
        <tissue evidence="8">Whole body</tissue>
    </source>
</reference>
<keyword evidence="5" id="KW-0243">Dynein</keyword>
<organism evidence="8 9">
    <name type="scientific">Melipona quadrifasciata</name>
    <dbReference type="NCBI Taxonomy" id="166423"/>
    <lineage>
        <taxon>Eukaryota</taxon>
        <taxon>Metazoa</taxon>
        <taxon>Ecdysozoa</taxon>
        <taxon>Arthropoda</taxon>
        <taxon>Hexapoda</taxon>
        <taxon>Insecta</taxon>
        <taxon>Pterygota</taxon>
        <taxon>Neoptera</taxon>
        <taxon>Endopterygota</taxon>
        <taxon>Hymenoptera</taxon>
        <taxon>Apocrita</taxon>
        <taxon>Aculeata</taxon>
        <taxon>Apoidea</taxon>
        <taxon>Anthophila</taxon>
        <taxon>Apidae</taxon>
        <taxon>Melipona</taxon>
    </lineage>
</organism>
<dbReference type="PANTHER" id="PTHR21255:SF4">
    <property type="entry name" value="DYNEIN LIGHT CHAIN TCTEX-TYPE"/>
    <property type="match status" value="1"/>
</dbReference>
<dbReference type="InterPro" id="IPR038586">
    <property type="entry name" value="Tctex-1-like_sf"/>
</dbReference>
<proteinExistence type="inferred from homology"/>
<dbReference type="GO" id="GO:0005868">
    <property type="term" value="C:cytoplasmic dynein complex"/>
    <property type="evidence" value="ECO:0007669"/>
    <property type="project" value="TreeGrafter"/>
</dbReference>
<keyword evidence="9" id="KW-1185">Reference proteome</keyword>
<dbReference type="PANTHER" id="PTHR21255">
    <property type="entry name" value="T-COMPLEX-ASSOCIATED-TESTIS-EXPRESSED 1/ DYNEIN LIGHT CHAIN"/>
    <property type="match status" value="1"/>
</dbReference>
<dbReference type="Proteomes" id="UP000053105">
    <property type="component" value="Unassembled WGS sequence"/>
</dbReference>
<dbReference type="InterPro" id="IPR005334">
    <property type="entry name" value="Tctex-1-like"/>
</dbReference>
<dbReference type="OrthoDB" id="10059120at2759"/>
<accession>A0A0M9A221</accession>
<evidence type="ECO:0000256" key="7">
    <source>
        <dbReference type="ARBA" id="ARBA00023212"/>
    </source>
</evidence>
<dbReference type="Gene3D" id="3.30.1140.40">
    <property type="entry name" value="Tctex-1"/>
    <property type="match status" value="1"/>
</dbReference>
<evidence type="ECO:0000256" key="5">
    <source>
        <dbReference type="ARBA" id="ARBA00023017"/>
    </source>
</evidence>
<dbReference type="FunFam" id="3.30.1140.40:FF:000001">
    <property type="entry name" value="Dynein light chain Tctex-type 1"/>
    <property type="match status" value="1"/>
</dbReference>
<keyword evidence="7" id="KW-0206">Cytoskeleton</keyword>
<protein>
    <submittedName>
        <fullName evidence="8">Dynein light chain Tctex-type 1</fullName>
    </submittedName>
</protein>
<dbReference type="STRING" id="166423.A0A0M9A221"/>
<keyword evidence="6" id="KW-0505">Motor protein</keyword>
<evidence type="ECO:0000313" key="9">
    <source>
        <dbReference type="Proteomes" id="UP000053105"/>
    </source>
</evidence>
<evidence type="ECO:0000256" key="4">
    <source>
        <dbReference type="ARBA" id="ARBA00022701"/>
    </source>
</evidence>
<sequence length="146" mass="16465">MMEDMQEETQFVVDDVSKIIKEAIEVSIGGNAYQHNKVNQWTSNVVEGCLGNLTKLQKPYKYIVTCTIMQKNGAGLHTASSCYWDNATDGSCTVRWENKTIFKTNVANVYTVLTPLRIGNFPKFGLLPIFNWLRVAGKERRLASLV</sequence>
<evidence type="ECO:0000256" key="3">
    <source>
        <dbReference type="ARBA" id="ARBA00022490"/>
    </source>
</evidence>
<name>A0A0M9A221_9HYME</name>
<comment type="similarity">
    <text evidence="2">Belongs to the dynein light chain Tctex-type family.</text>
</comment>
<keyword evidence="3" id="KW-0963">Cytoplasm</keyword>
<dbReference type="AlphaFoldDB" id="A0A0M9A221"/>
<evidence type="ECO:0000256" key="1">
    <source>
        <dbReference type="ARBA" id="ARBA00004245"/>
    </source>
</evidence>
<evidence type="ECO:0000256" key="6">
    <source>
        <dbReference type="ARBA" id="ARBA00023175"/>
    </source>
</evidence>
<evidence type="ECO:0000256" key="2">
    <source>
        <dbReference type="ARBA" id="ARBA00005361"/>
    </source>
</evidence>
<gene>
    <name evidence="8" type="ORF">WN51_12017</name>
</gene>
<evidence type="ECO:0000313" key="8">
    <source>
        <dbReference type="EMBL" id="KOX75690.1"/>
    </source>
</evidence>
<comment type="subcellular location">
    <subcellularLocation>
        <location evidence="1">Cytoplasm</location>
        <location evidence="1">Cytoskeleton</location>
    </subcellularLocation>
</comment>
<keyword evidence="4" id="KW-0493">Microtubule</keyword>
<dbReference type="GO" id="GO:0005874">
    <property type="term" value="C:microtubule"/>
    <property type="evidence" value="ECO:0007669"/>
    <property type="project" value="UniProtKB-KW"/>
</dbReference>